<dbReference type="GO" id="GO:0046872">
    <property type="term" value="F:metal ion binding"/>
    <property type="evidence" value="ECO:0007669"/>
    <property type="project" value="UniProtKB-KW"/>
</dbReference>
<organism evidence="5 6">
    <name type="scientific">Mycena pura</name>
    <dbReference type="NCBI Taxonomy" id="153505"/>
    <lineage>
        <taxon>Eukaryota</taxon>
        <taxon>Fungi</taxon>
        <taxon>Dikarya</taxon>
        <taxon>Basidiomycota</taxon>
        <taxon>Agaricomycotina</taxon>
        <taxon>Agaricomycetes</taxon>
        <taxon>Agaricomycetidae</taxon>
        <taxon>Agaricales</taxon>
        <taxon>Marasmiineae</taxon>
        <taxon>Mycenaceae</taxon>
        <taxon>Mycena</taxon>
    </lineage>
</organism>
<proteinExistence type="inferred from homology"/>
<name>A0AAD6Y882_9AGAR</name>
<evidence type="ECO:0000256" key="3">
    <source>
        <dbReference type="SAM" id="MobiDB-lite"/>
    </source>
</evidence>
<dbReference type="AlphaFoldDB" id="A0AAD6Y882"/>
<evidence type="ECO:0000313" key="5">
    <source>
        <dbReference type="EMBL" id="KAJ7206777.1"/>
    </source>
</evidence>
<reference evidence="5" key="1">
    <citation type="submission" date="2023-03" db="EMBL/GenBank/DDBJ databases">
        <title>Massive genome expansion in bonnet fungi (Mycena s.s.) driven by repeated elements and novel gene families across ecological guilds.</title>
        <authorList>
            <consortium name="Lawrence Berkeley National Laboratory"/>
            <person name="Harder C.B."/>
            <person name="Miyauchi S."/>
            <person name="Viragh M."/>
            <person name="Kuo A."/>
            <person name="Thoen E."/>
            <person name="Andreopoulos B."/>
            <person name="Lu D."/>
            <person name="Skrede I."/>
            <person name="Drula E."/>
            <person name="Henrissat B."/>
            <person name="Morin E."/>
            <person name="Kohler A."/>
            <person name="Barry K."/>
            <person name="LaButti K."/>
            <person name="Morin E."/>
            <person name="Salamov A."/>
            <person name="Lipzen A."/>
            <person name="Mereny Z."/>
            <person name="Hegedus B."/>
            <person name="Baldrian P."/>
            <person name="Stursova M."/>
            <person name="Weitz H."/>
            <person name="Taylor A."/>
            <person name="Grigoriev I.V."/>
            <person name="Nagy L.G."/>
            <person name="Martin F."/>
            <person name="Kauserud H."/>
        </authorList>
    </citation>
    <scope>NUCLEOTIDE SEQUENCE</scope>
    <source>
        <strain evidence="5">9144</strain>
    </source>
</reference>
<accession>A0AAD6Y882</accession>
<dbReference type="EMBL" id="JARJCW010000038">
    <property type="protein sequence ID" value="KAJ7206777.1"/>
    <property type="molecule type" value="Genomic_DNA"/>
</dbReference>
<keyword evidence="6" id="KW-1185">Reference proteome</keyword>
<dbReference type="SUPFAM" id="SSF56529">
    <property type="entry name" value="FAH"/>
    <property type="match status" value="1"/>
</dbReference>
<evidence type="ECO:0000259" key="4">
    <source>
        <dbReference type="Pfam" id="PF01557"/>
    </source>
</evidence>
<gene>
    <name evidence="5" type="ORF">GGX14DRAFT_636950</name>
</gene>
<feature type="domain" description="Fumarylacetoacetase-like C-terminal" evidence="4">
    <location>
        <begin position="180"/>
        <end position="354"/>
    </location>
</feature>
<evidence type="ECO:0000313" key="6">
    <source>
        <dbReference type="Proteomes" id="UP001219525"/>
    </source>
</evidence>
<dbReference type="Gene3D" id="3.90.850.10">
    <property type="entry name" value="Fumarylacetoacetase-like, C-terminal domain"/>
    <property type="match status" value="1"/>
</dbReference>
<dbReference type="Pfam" id="PF01557">
    <property type="entry name" value="FAA_hydrolase"/>
    <property type="match status" value="1"/>
</dbReference>
<evidence type="ECO:0000256" key="1">
    <source>
        <dbReference type="ARBA" id="ARBA00010211"/>
    </source>
</evidence>
<comment type="caution">
    <text evidence="5">The sequence shown here is derived from an EMBL/GenBank/DDBJ whole genome shotgun (WGS) entry which is preliminary data.</text>
</comment>
<sequence length="354" mass="37414">MLLRNRRPSVPIPGHVGTASVASSTTPIAKSSDSHAFGGALAFNFFQFVGNPSAENRAGFGGEAKSKGEFVSLISKGAAFLGGCKELVLAEAHLPYNSGMTLDELEVDTATQQAVEALVTLSHDSMDIISWALSDLLERLAKVRGFLAGGILAHLAPRLKPAYPFLREHHAQHLFQPVLTSMPILFAKPVTGPGATVVIPKAVQPPKEHLPDYEVELVIVIGKAANDVSEADALDYVLGYTGANDVSFRKLQMATSQWGFSKGFDNTNPIGPCLVSAAAIPDPQKVSLKCTVNSAVVQDGSTAEQIFSIRKTVAFLSQGTTLEPGSVILTGTPKGVGFVKKPPLCLKDGDRVSV</sequence>
<dbReference type="Proteomes" id="UP001219525">
    <property type="component" value="Unassembled WGS sequence"/>
</dbReference>
<dbReference type="InterPro" id="IPR011234">
    <property type="entry name" value="Fumarylacetoacetase-like_C"/>
</dbReference>
<dbReference type="PANTHER" id="PTHR11820:SF7">
    <property type="entry name" value="ACYLPYRUVASE FAHD1, MITOCHONDRIAL"/>
    <property type="match status" value="1"/>
</dbReference>
<protein>
    <recommendedName>
        <fullName evidence="4">Fumarylacetoacetase-like C-terminal domain-containing protein</fullName>
    </recommendedName>
</protein>
<feature type="region of interest" description="Disordered" evidence="3">
    <location>
        <begin position="1"/>
        <end position="21"/>
    </location>
</feature>
<dbReference type="GO" id="GO:0018773">
    <property type="term" value="F:acetylpyruvate hydrolase activity"/>
    <property type="evidence" value="ECO:0007669"/>
    <property type="project" value="TreeGrafter"/>
</dbReference>
<keyword evidence="2" id="KW-0479">Metal-binding</keyword>
<dbReference type="PANTHER" id="PTHR11820">
    <property type="entry name" value="ACYLPYRUVASE"/>
    <property type="match status" value="1"/>
</dbReference>
<comment type="similarity">
    <text evidence="1">Belongs to the FAH family.</text>
</comment>
<dbReference type="InterPro" id="IPR036663">
    <property type="entry name" value="Fumarylacetoacetase_C_sf"/>
</dbReference>
<evidence type="ECO:0000256" key="2">
    <source>
        <dbReference type="ARBA" id="ARBA00022723"/>
    </source>
</evidence>